<feature type="chain" id="PRO_5038708522" evidence="6">
    <location>
        <begin position="19"/>
        <end position="238"/>
    </location>
</feature>
<accession>A0A4P7QED9</accession>
<dbReference type="GO" id="GO:0046872">
    <property type="term" value="F:metal ion binding"/>
    <property type="evidence" value="ECO:0007669"/>
    <property type="project" value="UniProtKB-KW"/>
</dbReference>
<dbReference type="InterPro" id="IPR005950">
    <property type="entry name" value="ModA"/>
</dbReference>
<evidence type="ECO:0000313" key="8">
    <source>
        <dbReference type="Proteomes" id="UP000296352"/>
    </source>
</evidence>
<evidence type="ECO:0000256" key="5">
    <source>
        <dbReference type="PIRSR" id="PIRSR004846-1"/>
    </source>
</evidence>
<organism evidence="7 8">
    <name type="scientific">Corynebacterium endometrii</name>
    <dbReference type="NCBI Taxonomy" id="2488819"/>
    <lineage>
        <taxon>Bacteria</taxon>
        <taxon>Bacillati</taxon>
        <taxon>Actinomycetota</taxon>
        <taxon>Actinomycetes</taxon>
        <taxon>Mycobacteriales</taxon>
        <taxon>Corynebacteriaceae</taxon>
        <taxon>Corynebacterium</taxon>
    </lineage>
</organism>
<dbReference type="RefSeq" id="WP_136140765.1">
    <property type="nucleotide sequence ID" value="NZ_CP039247.1"/>
</dbReference>
<dbReference type="SUPFAM" id="SSF53850">
    <property type="entry name" value="Periplasmic binding protein-like II"/>
    <property type="match status" value="1"/>
</dbReference>
<evidence type="ECO:0000256" key="1">
    <source>
        <dbReference type="ARBA" id="ARBA00009175"/>
    </source>
</evidence>
<dbReference type="GO" id="GO:0015689">
    <property type="term" value="P:molybdate ion transport"/>
    <property type="evidence" value="ECO:0007669"/>
    <property type="project" value="InterPro"/>
</dbReference>
<evidence type="ECO:0000256" key="4">
    <source>
        <dbReference type="ARBA" id="ARBA00022729"/>
    </source>
</evidence>
<evidence type="ECO:0000256" key="2">
    <source>
        <dbReference type="ARBA" id="ARBA00009438"/>
    </source>
</evidence>
<evidence type="ECO:0000256" key="3">
    <source>
        <dbReference type="ARBA" id="ARBA00022723"/>
    </source>
</evidence>
<dbReference type="EMBL" id="CP039247">
    <property type="protein sequence ID" value="QCB27965.1"/>
    <property type="molecule type" value="Genomic_DNA"/>
</dbReference>
<keyword evidence="8" id="KW-1185">Reference proteome</keyword>
<dbReference type="Gene3D" id="3.40.190.10">
    <property type="entry name" value="Periplasmic binding protein-like II"/>
    <property type="match status" value="2"/>
</dbReference>
<dbReference type="PIRSF" id="PIRSF004846">
    <property type="entry name" value="ModA"/>
    <property type="match status" value="1"/>
</dbReference>
<dbReference type="KEGG" id="cee:CENDO_03355"/>
<dbReference type="InterPro" id="IPR050682">
    <property type="entry name" value="ModA/WtpA"/>
</dbReference>
<dbReference type="GO" id="GO:0030973">
    <property type="term" value="F:molybdate ion binding"/>
    <property type="evidence" value="ECO:0007669"/>
    <property type="project" value="TreeGrafter"/>
</dbReference>
<dbReference type="PANTHER" id="PTHR30632">
    <property type="entry name" value="MOLYBDATE-BINDING PERIPLASMIC PROTEIN"/>
    <property type="match status" value="1"/>
</dbReference>
<feature type="binding site" evidence="5">
    <location>
        <position position="30"/>
    </location>
    <ligand>
        <name>molybdate</name>
        <dbReference type="ChEBI" id="CHEBI:36264"/>
    </ligand>
</feature>
<proteinExistence type="inferred from homology"/>
<evidence type="ECO:0000256" key="6">
    <source>
        <dbReference type="SAM" id="SignalP"/>
    </source>
</evidence>
<comment type="similarity">
    <text evidence="1">Belongs to the bacterial solute-binding protein ModA family.</text>
</comment>
<comment type="similarity">
    <text evidence="2">Belongs to the bacterial solute-binding protein 1 family. WtpA subfamily.</text>
</comment>
<dbReference type="OrthoDB" id="9785015at2"/>
<dbReference type="PANTHER" id="PTHR30632:SF16">
    <property type="entry name" value="MOLYBDATE_TUNGSTATE-BINDING PROTEIN WTPA"/>
    <property type="match status" value="1"/>
</dbReference>
<sequence precursor="true">MRKAAVIAAAFLVSSCGAGQQEAVVFAASSLNGVGEELEEAFELANPGTEITMSYAGSAELVRHLAAGAPADVLITADEISAEESGLDARPVATGRLVLALAQGNPAGLTDPRDVGSARLALCAPEVPCGRLARQFLEGPAAGQELALEPSMESSVTDVATKVTTGAVDAGFIYEANAKALGLTYLPLDGVAANVYPAALTSRGADNEAAQAFYHWLTGPEAQEIFNRHGFETVGGGE</sequence>
<keyword evidence="5" id="KW-0500">Molybdenum</keyword>
<keyword evidence="3 5" id="KW-0479">Metal-binding</keyword>
<feature type="binding site" evidence="5">
    <location>
        <position position="58"/>
    </location>
    <ligand>
        <name>molybdate</name>
        <dbReference type="ChEBI" id="CHEBI:36264"/>
    </ligand>
</feature>
<feature type="binding site" evidence="5">
    <location>
        <position position="156"/>
    </location>
    <ligand>
        <name>molybdate</name>
        <dbReference type="ChEBI" id="CHEBI:36264"/>
    </ligand>
</feature>
<gene>
    <name evidence="7" type="primary">modA</name>
    <name evidence="7" type="ORF">CENDO_03355</name>
</gene>
<protein>
    <submittedName>
        <fullName evidence="7">Molybdate-binding periplasmic protein</fullName>
    </submittedName>
</protein>
<keyword evidence="4 6" id="KW-0732">Signal</keyword>
<dbReference type="Pfam" id="PF13531">
    <property type="entry name" value="SBP_bac_11"/>
    <property type="match status" value="1"/>
</dbReference>
<feature type="binding site" evidence="5">
    <location>
        <position position="174"/>
    </location>
    <ligand>
        <name>molybdate</name>
        <dbReference type="ChEBI" id="CHEBI:36264"/>
    </ligand>
</feature>
<dbReference type="NCBIfam" id="TIGR01256">
    <property type="entry name" value="modA"/>
    <property type="match status" value="1"/>
</dbReference>
<name>A0A4P7QED9_9CORY</name>
<dbReference type="PROSITE" id="PS51257">
    <property type="entry name" value="PROKAR_LIPOPROTEIN"/>
    <property type="match status" value="1"/>
</dbReference>
<evidence type="ECO:0000313" key="7">
    <source>
        <dbReference type="EMBL" id="QCB27965.1"/>
    </source>
</evidence>
<dbReference type="Proteomes" id="UP000296352">
    <property type="component" value="Chromosome"/>
</dbReference>
<reference evidence="7 8" key="1">
    <citation type="submission" date="2019-04" db="EMBL/GenBank/DDBJ databases">
        <title>Corynebacterium endometrii sp. nov., isolated from the uterus of a cow with endometritis.</title>
        <authorList>
            <person name="Ballas P."/>
            <person name="Ruckert C."/>
            <person name="Wagener K."/>
            <person name="Drillich M."/>
            <person name="Kaempfer P."/>
            <person name="Busse H.-J."/>
            <person name="Ehling-Schulz M."/>
        </authorList>
    </citation>
    <scope>NUCLEOTIDE SEQUENCE [LARGE SCALE GENOMIC DNA]</scope>
    <source>
        <strain evidence="7 8">LMM-1653</strain>
    </source>
</reference>
<dbReference type="AlphaFoldDB" id="A0A4P7QED9"/>
<feature type="signal peptide" evidence="6">
    <location>
        <begin position="1"/>
        <end position="18"/>
    </location>
</feature>